<reference evidence="1 2" key="1">
    <citation type="submission" date="2013-11" db="EMBL/GenBank/DDBJ databases">
        <title>The Genome Sequence of Phytophthora parasitica P1569.</title>
        <authorList>
            <consortium name="The Broad Institute Genomics Platform"/>
            <person name="Russ C."/>
            <person name="Tyler B."/>
            <person name="Panabieres F."/>
            <person name="Shan W."/>
            <person name="Tripathy S."/>
            <person name="Grunwald N."/>
            <person name="Machado M."/>
            <person name="Johnson C.S."/>
            <person name="Arredondo F."/>
            <person name="Hong C."/>
            <person name="Coffey M."/>
            <person name="Young S.K."/>
            <person name="Zeng Q."/>
            <person name="Gargeya S."/>
            <person name="Fitzgerald M."/>
            <person name="Abouelleil A."/>
            <person name="Alvarado L."/>
            <person name="Chapman S.B."/>
            <person name="Gainer-Dewar J."/>
            <person name="Goldberg J."/>
            <person name="Griggs A."/>
            <person name="Gujja S."/>
            <person name="Hansen M."/>
            <person name="Howarth C."/>
            <person name="Imamovic A."/>
            <person name="Ireland A."/>
            <person name="Larimer J."/>
            <person name="McCowan C."/>
            <person name="Murphy C."/>
            <person name="Pearson M."/>
            <person name="Poon T.W."/>
            <person name="Priest M."/>
            <person name="Roberts A."/>
            <person name="Saif S."/>
            <person name="Shea T."/>
            <person name="Sykes S."/>
            <person name="Wortman J."/>
            <person name="Nusbaum C."/>
            <person name="Birren B."/>
        </authorList>
    </citation>
    <scope>NUCLEOTIDE SEQUENCE [LARGE SCALE GENOMIC DNA]</scope>
    <source>
        <strain evidence="1 2">P1569</strain>
    </source>
</reference>
<dbReference type="AlphaFoldDB" id="V9DT56"/>
<evidence type="ECO:0000313" key="2">
    <source>
        <dbReference type="Proteomes" id="UP000018721"/>
    </source>
</evidence>
<protein>
    <submittedName>
        <fullName evidence="1">Uncharacterized protein</fullName>
    </submittedName>
</protein>
<name>V9DT56_PHYNI</name>
<sequence>TKPERDETPGRASKRKKWREKVLLINDILTNTLDDGTRVRLAIWRPGKRNGVR</sequence>
<dbReference type="EMBL" id="ANIZ01004801">
    <property type="protein sequence ID" value="ETI29826.1"/>
    <property type="molecule type" value="Genomic_DNA"/>
</dbReference>
<gene>
    <name evidence="1" type="ORF">F443_23056</name>
</gene>
<evidence type="ECO:0000313" key="1">
    <source>
        <dbReference type="EMBL" id="ETI29826.1"/>
    </source>
</evidence>
<comment type="caution">
    <text evidence="1">The sequence shown here is derived from an EMBL/GenBank/DDBJ whole genome shotgun (WGS) entry which is preliminary data.</text>
</comment>
<accession>V9DT56</accession>
<keyword evidence="2" id="KW-1185">Reference proteome</keyword>
<dbReference type="Proteomes" id="UP000018721">
    <property type="component" value="Unassembled WGS sequence"/>
</dbReference>
<organism evidence="1 2">
    <name type="scientific">Phytophthora nicotianae P1569</name>
    <dbReference type="NCBI Taxonomy" id="1317065"/>
    <lineage>
        <taxon>Eukaryota</taxon>
        <taxon>Sar</taxon>
        <taxon>Stramenopiles</taxon>
        <taxon>Oomycota</taxon>
        <taxon>Peronosporomycetes</taxon>
        <taxon>Peronosporales</taxon>
        <taxon>Peronosporaceae</taxon>
        <taxon>Phytophthora</taxon>
    </lineage>
</organism>
<dbReference type="HOGENOM" id="CLU_3075093_0_0_1"/>
<proteinExistence type="predicted"/>
<feature type="non-terminal residue" evidence="1">
    <location>
        <position position="1"/>
    </location>
</feature>